<sequence length="151" mass="16640">MNKASMTLCGLTALILAGCATPYDTDKSSFWSFGKGFEVSNLSSDTWQISFVGNEYTDRTKARNYLLHKAAELAQNAGYPYFMLRGEQNYRDQTGTSGFGTSSHDFLYGVGNITSETTVMVEAIGLKEKPQNSTLPVYESGFILQNIQVKS</sequence>
<protein>
    <recommendedName>
        <fullName evidence="3">Lipoprotein</fullName>
    </recommendedName>
</protein>
<organism evidence="1 2">
    <name type="scientific">Photobacterium ganghwense</name>
    <dbReference type="NCBI Taxonomy" id="320778"/>
    <lineage>
        <taxon>Bacteria</taxon>
        <taxon>Pseudomonadati</taxon>
        <taxon>Pseudomonadota</taxon>
        <taxon>Gammaproteobacteria</taxon>
        <taxon>Vibrionales</taxon>
        <taxon>Vibrionaceae</taxon>
        <taxon>Photobacterium</taxon>
    </lineage>
</organism>
<gene>
    <name evidence="1" type="ORF">ABT57_12110</name>
</gene>
<evidence type="ECO:0008006" key="3">
    <source>
        <dbReference type="Google" id="ProtNLM"/>
    </source>
</evidence>
<dbReference type="EMBL" id="LDOU01000013">
    <property type="protein sequence ID" value="KLV08577.1"/>
    <property type="molecule type" value="Genomic_DNA"/>
</dbReference>
<dbReference type="RefSeq" id="WP_047885505.1">
    <property type="nucleotide sequence ID" value="NZ_CP071325.1"/>
</dbReference>
<reference evidence="1 2" key="1">
    <citation type="submission" date="2015-05" db="EMBL/GenBank/DDBJ databases">
        <title>Photobacterium galathea sp. nov.</title>
        <authorList>
            <person name="Machado H."/>
            <person name="Gram L."/>
        </authorList>
    </citation>
    <scope>NUCLEOTIDE SEQUENCE [LARGE SCALE GENOMIC DNA]</scope>
    <source>
        <strain evidence="1 2">DSM 22954</strain>
    </source>
</reference>
<proteinExistence type="predicted"/>
<evidence type="ECO:0000313" key="2">
    <source>
        <dbReference type="Proteomes" id="UP000035909"/>
    </source>
</evidence>
<dbReference type="NCBIfam" id="NF047637">
    <property type="entry name" value="lipo_CC0125"/>
    <property type="match status" value="1"/>
</dbReference>
<name>A0A0J1K2C8_9GAMM</name>
<keyword evidence="2" id="KW-1185">Reference proteome</keyword>
<dbReference type="PATRIC" id="fig|320778.3.peg.2639"/>
<dbReference type="AlphaFoldDB" id="A0A0J1K2C8"/>
<accession>A0A0J1K2C8</accession>
<dbReference type="STRING" id="320778.ABT57_12110"/>
<dbReference type="PROSITE" id="PS51257">
    <property type="entry name" value="PROKAR_LIPOPROTEIN"/>
    <property type="match status" value="1"/>
</dbReference>
<evidence type="ECO:0000313" key="1">
    <source>
        <dbReference type="EMBL" id="KLV08577.1"/>
    </source>
</evidence>
<dbReference type="OrthoDB" id="7172943at2"/>
<dbReference type="Proteomes" id="UP000035909">
    <property type="component" value="Unassembled WGS sequence"/>
</dbReference>
<comment type="caution">
    <text evidence="1">The sequence shown here is derived from an EMBL/GenBank/DDBJ whole genome shotgun (WGS) entry which is preliminary data.</text>
</comment>